<comment type="caution">
    <text evidence="6">The sequence shown here is derived from an EMBL/GenBank/DDBJ whole genome shotgun (WGS) entry which is preliminary data.</text>
</comment>
<dbReference type="PROSITE" id="PS00149">
    <property type="entry name" value="SULFATASE_2"/>
    <property type="match status" value="1"/>
</dbReference>
<dbReference type="InterPro" id="IPR000917">
    <property type="entry name" value="Sulfatase_N"/>
</dbReference>
<dbReference type="SUPFAM" id="SSF53649">
    <property type="entry name" value="Alkaline phosphatase-like"/>
    <property type="match status" value="1"/>
</dbReference>
<organism evidence="6 7">
    <name type="scientific">Sphingomonas canadensis</name>
    <dbReference type="NCBI Taxonomy" id="1219257"/>
    <lineage>
        <taxon>Bacteria</taxon>
        <taxon>Pseudomonadati</taxon>
        <taxon>Pseudomonadota</taxon>
        <taxon>Alphaproteobacteria</taxon>
        <taxon>Sphingomonadales</taxon>
        <taxon>Sphingomonadaceae</taxon>
        <taxon>Sphingomonas</taxon>
    </lineage>
</organism>
<comment type="similarity">
    <text evidence="1">Belongs to the sulfatase family.</text>
</comment>
<dbReference type="Proteomes" id="UP001596977">
    <property type="component" value="Unassembled WGS sequence"/>
</dbReference>
<dbReference type="Gene3D" id="3.40.720.10">
    <property type="entry name" value="Alkaline Phosphatase, subunit A"/>
    <property type="match status" value="1"/>
</dbReference>
<sequence length="474" mass="52349">MGDLMRKHDRRHILKGGAAALGAAAASRSIAAPRSPRKPNIVFIMADDLGYADLSCYGRRDYETPNIDRLAVQGVRFTQGYANSSVCSATRLALITGRYQYRLPLGLEEPLAERDIGLPPEHPTLPSQLRLAGYTTMLIGKWHLGRLPKYGPRESGYDHFFGFRGGALDYFTHESNGRGDLWDGDHKVEMAGYMTDLLGDRAVKAVGELAHAGKPFLISLHFSAPHWPWEGPEDRAEAERLAAKAGPDAAFSFDGGSLATYARMVERMDHQVGRVMAALDRAGIAEDTIVVFTSDNGGERFSDTWPFTGKKTELLEGGIRIPAILRWPRRIPRATTSDQVMISMDWMPTLLASAGAAIAPDCPSDGIDILPAVLSGAPVPRTLFWRYLHMRQQACRSGSWKYLKIGENQFLFDVIADPLERANLKDRRPEIFAGLVAQYQAWEATMLPLDPASYSHHFSGRDMADHFGVPPGDD</sequence>
<evidence type="ECO:0000256" key="1">
    <source>
        <dbReference type="ARBA" id="ARBA00008779"/>
    </source>
</evidence>
<keyword evidence="2" id="KW-0479">Metal-binding</keyword>
<dbReference type="InterPro" id="IPR017850">
    <property type="entry name" value="Alkaline_phosphatase_core_sf"/>
</dbReference>
<accession>A0ABW3H5A4</accession>
<dbReference type="Gene3D" id="3.30.1120.10">
    <property type="match status" value="1"/>
</dbReference>
<reference evidence="7" key="1">
    <citation type="journal article" date="2019" name="Int. J. Syst. Evol. Microbiol.">
        <title>The Global Catalogue of Microorganisms (GCM) 10K type strain sequencing project: providing services to taxonomists for standard genome sequencing and annotation.</title>
        <authorList>
            <consortium name="The Broad Institute Genomics Platform"/>
            <consortium name="The Broad Institute Genome Sequencing Center for Infectious Disease"/>
            <person name="Wu L."/>
            <person name="Ma J."/>
        </authorList>
    </citation>
    <scope>NUCLEOTIDE SEQUENCE [LARGE SCALE GENOMIC DNA]</scope>
    <source>
        <strain evidence="7">CCUG 62982</strain>
    </source>
</reference>
<protein>
    <submittedName>
        <fullName evidence="6">Sulfatase</fullName>
    </submittedName>
</protein>
<dbReference type="EMBL" id="JBHTJG010000003">
    <property type="protein sequence ID" value="MFD0946489.1"/>
    <property type="molecule type" value="Genomic_DNA"/>
</dbReference>
<dbReference type="PANTHER" id="PTHR42693:SF53">
    <property type="entry name" value="ENDO-4-O-SULFATASE"/>
    <property type="match status" value="1"/>
</dbReference>
<keyword evidence="4" id="KW-0106">Calcium</keyword>
<evidence type="ECO:0000313" key="6">
    <source>
        <dbReference type="EMBL" id="MFD0946489.1"/>
    </source>
</evidence>
<feature type="domain" description="Sulfatase N-terminal" evidence="5">
    <location>
        <begin position="39"/>
        <end position="355"/>
    </location>
</feature>
<evidence type="ECO:0000256" key="4">
    <source>
        <dbReference type="ARBA" id="ARBA00022837"/>
    </source>
</evidence>
<dbReference type="PANTHER" id="PTHR42693">
    <property type="entry name" value="ARYLSULFATASE FAMILY MEMBER"/>
    <property type="match status" value="1"/>
</dbReference>
<keyword evidence="3" id="KW-0378">Hydrolase</keyword>
<keyword evidence="7" id="KW-1185">Reference proteome</keyword>
<proteinExistence type="inferred from homology"/>
<name>A0ABW3H5A4_9SPHN</name>
<dbReference type="InterPro" id="IPR006311">
    <property type="entry name" value="TAT_signal"/>
</dbReference>
<evidence type="ECO:0000256" key="3">
    <source>
        <dbReference type="ARBA" id="ARBA00022801"/>
    </source>
</evidence>
<evidence type="ECO:0000313" key="7">
    <source>
        <dbReference type="Proteomes" id="UP001596977"/>
    </source>
</evidence>
<dbReference type="Pfam" id="PF00884">
    <property type="entry name" value="Sulfatase"/>
    <property type="match status" value="1"/>
</dbReference>
<dbReference type="InterPro" id="IPR050738">
    <property type="entry name" value="Sulfatase"/>
</dbReference>
<dbReference type="InterPro" id="IPR024607">
    <property type="entry name" value="Sulfatase_CS"/>
</dbReference>
<gene>
    <name evidence="6" type="ORF">ACFQ1E_09090</name>
</gene>
<dbReference type="RefSeq" id="WP_264943857.1">
    <property type="nucleotide sequence ID" value="NZ_JAPDRA010000003.1"/>
</dbReference>
<evidence type="ECO:0000256" key="2">
    <source>
        <dbReference type="ARBA" id="ARBA00022723"/>
    </source>
</evidence>
<dbReference type="PROSITE" id="PS51318">
    <property type="entry name" value="TAT"/>
    <property type="match status" value="1"/>
</dbReference>
<evidence type="ECO:0000259" key="5">
    <source>
        <dbReference type="Pfam" id="PF00884"/>
    </source>
</evidence>